<dbReference type="PROSITE" id="PS01213">
    <property type="entry name" value="GLOBIN_FAM_2"/>
    <property type="match status" value="1"/>
</dbReference>
<evidence type="ECO:0000313" key="9">
    <source>
        <dbReference type="Proteomes" id="UP000571183"/>
    </source>
</evidence>
<keyword evidence="9" id="KW-1185">Reference proteome</keyword>
<evidence type="ECO:0000256" key="7">
    <source>
        <dbReference type="PIRSR" id="PIRSR601486-1"/>
    </source>
</evidence>
<comment type="similarity">
    <text evidence="6">Belongs to the truncated hemoglobin family. Group II subfamily.</text>
</comment>
<reference evidence="8" key="1">
    <citation type="submission" date="2020-08" db="EMBL/GenBank/DDBJ databases">
        <title>Sequencing the genomes of 1000 actinobacteria strains.</title>
        <authorList>
            <person name="Klenk H.-P."/>
        </authorList>
    </citation>
    <scope>NUCLEOTIDE SEQUENCE [LARGE SCALE GENOMIC DNA]</scope>
    <source>
        <strain evidence="8">DSM 27064</strain>
    </source>
</reference>
<evidence type="ECO:0000256" key="3">
    <source>
        <dbReference type="ARBA" id="ARBA00022617"/>
    </source>
</evidence>
<dbReference type="CDD" id="cd14771">
    <property type="entry name" value="TrHb2_Mt-trHbO-like_O"/>
    <property type="match status" value="1"/>
</dbReference>
<gene>
    <name evidence="8" type="ORF">F5897_001255</name>
</gene>
<dbReference type="PANTHER" id="PTHR47366:SF1">
    <property type="entry name" value="TWO-ON-TWO HEMOGLOBIN-3"/>
    <property type="match status" value="1"/>
</dbReference>
<dbReference type="AlphaFoldDB" id="A0A840DKC3"/>
<evidence type="ECO:0000313" key="8">
    <source>
        <dbReference type="EMBL" id="MBB4071932.1"/>
    </source>
</evidence>
<keyword evidence="3 7" id="KW-0349">Heme</keyword>
<evidence type="ECO:0000256" key="5">
    <source>
        <dbReference type="ARBA" id="ARBA00023004"/>
    </source>
</evidence>
<keyword evidence="4" id="KW-0479">Metal-binding</keyword>
<protein>
    <submittedName>
        <fullName evidence="8">Hemoglobin</fullName>
    </submittedName>
</protein>
<sequence>MTAAKNQEAEPPRPRLTLRQAEHGNAVTETLWQQVGGTAFFERLVADFYAGVQHDELLAPMYPDADWEGAKWRLQKFLEQYWGGPTTYSEQRGHPRLRLRHAPFRVTPAARDRWLHHMYRALDNAELAPLHDAALRDYVTRAAHALVNNFDS</sequence>
<name>A0A840DKC3_9MICO</name>
<keyword evidence="2" id="KW-0813">Transport</keyword>
<keyword evidence="5" id="KW-0408">Iron</keyword>
<dbReference type="InterPro" id="IPR009050">
    <property type="entry name" value="Globin-like_sf"/>
</dbReference>
<dbReference type="InterPro" id="IPR044203">
    <property type="entry name" value="GlbO/GLB3-like"/>
</dbReference>
<dbReference type="Pfam" id="PF01152">
    <property type="entry name" value="Bac_globin"/>
    <property type="match status" value="1"/>
</dbReference>
<dbReference type="GO" id="GO:0046872">
    <property type="term" value="F:metal ion binding"/>
    <property type="evidence" value="ECO:0007669"/>
    <property type="project" value="UniProtKB-KW"/>
</dbReference>
<proteinExistence type="inferred from homology"/>
<dbReference type="EMBL" id="JACIFD010000012">
    <property type="protein sequence ID" value="MBB4071932.1"/>
    <property type="molecule type" value="Genomic_DNA"/>
</dbReference>
<dbReference type="InterPro" id="IPR012292">
    <property type="entry name" value="Globin/Proto"/>
</dbReference>
<comment type="cofactor">
    <cofactor evidence="1">
        <name>heme</name>
        <dbReference type="ChEBI" id="CHEBI:30413"/>
    </cofactor>
</comment>
<dbReference type="SUPFAM" id="SSF46458">
    <property type="entry name" value="Globin-like"/>
    <property type="match status" value="1"/>
</dbReference>
<evidence type="ECO:0000256" key="1">
    <source>
        <dbReference type="ARBA" id="ARBA00001971"/>
    </source>
</evidence>
<evidence type="ECO:0000256" key="6">
    <source>
        <dbReference type="ARBA" id="ARBA00034496"/>
    </source>
</evidence>
<comment type="caution">
    <text evidence="8">The sequence shown here is derived from an EMBL/GenBank/DDBJ whole genome shotgun (WGS) entry which is preliminary data.</text>
</comment>
<dbReference type="GO" id="GO:0020037">
    <property type="term" value="F:heme binding"/>
    <property type="evidence" value="ECO:0007669"/>
    <property type="project" value="InterPro"/>
</dbReference>
<accession>A0A840DKC3</accession>
<dbReference type="GO" id="GO:0019825">
    <property type="term" value="F:oxygen binding"/>
    <property type="evidence" value="ECO:0007669"/>
    <property type="project" value="InterPro"/>
</dbReference>
<dbReference type="GO" id="GO:0005344">
    <property type="term" value="F:oxygen carrier activity"/>
    <property type="evidence" value="ECO:0007669"/>
    <property type="project" value="InterPro"/>
</dbReference>
<dbReference type="PANTHER" id="PTHR47366">
    <property type="entry name" value="TWO-ON-TWO HEMOGLOBIN-3"/>
    <property type="match status" value="1"/>
</dbReference>
<dbReference type="InterPro" id="IPR001486">
    <property type="entry name" value="Hemoglobin_trunc"/>
</dbReference>
<organism evidence="8 9">
    <name type="scientific">Canibacter oris</name>
    <dbReference type="NCBI Taxonomy" id="1365628"/>
    <lineage>
        <taxon>Bacteria</taxon>
        <taxon>Bacillati</taxon>
        <taxon>Actinomycetota</taxon>
        <taxon>Actinomycetes</taxon>
        <taxon>Micrococcales</taxon>
        <taxon>Microbacteriaceae</taxon>
        <taxon>Canibacter</taxon>
    </lineage>
</organism>
<dbReference type="Proteomes" id="UP000571183">
    <property type="component" value="Unassembled WGS sequence"/>
</dbReference>
<feature type="binding site" description="distal binding residue" evidence="7">
    <location>
        <position position="144"/>
    </location>
    <ligand>
        <name>heme</name>
        <dbReference type="ChEBI" id="CHEBI:30413"/>
    </ligand>
    <ligandPart>
        <name>Fe</name>
        <dbReference type="ChEBI" id="CHEBI:18248"/>
    </ligandPart>
</feature>
<dbReference type="InterPro" id="IPR019795">
    <property type="entry name" value="Globin_bac-like_CS"/>
</dbReference>
<dbReference type="Gene3D" id="1.10.490.10">
    <property type="entry name" value="Globins"/>
    <property type="match status" value="1"/>
</dbReference>
<evidence type="ECO:0000256" key="4">
    <source>
        <dbReference type="ARBA" id="ARBA00022723"/>
    </source>
</evidence>
<evidence type="ECO:0000256" key="2">
    <source>
        <dbReference type="ARBA" id="ARBA00022448"/>
    </source>
</evidence>
<dbReference type="RefSeq" id="WP_221221332.1">
    <property type="nucleotide sequence ID" value="NZ_JACIFD010000012.1"/>
</dbReference>